<gene>
    <name evidence="1" type="ORF">K7G82_18415</name>
</gene>
<keyword evidence="2" id="KW-1185">Reference proteome</keyword>
<evidence type="ECO:0000313" key="1">
    <source>
        <dbReference type="EMBL" id="MBY8824284.1"/>
    </source>
</evidence>
<reference evidence="1 2" key="1">
    <citation type="submission" date="2021-08" db="EMBL/GenBank/DDBJ databases">
        <authorList>
            <person name="Tuo L."/>
        </authorList>
    </citation>
    <scope>NUCLEOTIDE SEQUENCE [LARGE SCALE GENOMIC DNA]</scope>
    <source>
        <strain evidence="1 2">JCM 31229</strain>
    </source>
</reference>
<proteinExistence type="predicted"/>
<name>A0ABS7PTH4_9SPHN</name>
<dbReference type="RefSeq" id="WP_222991358.1">
    <property type="nucleotide sequence ID" value="NZ_JAINVV010000008.1"/>
</dbReference>
<organism evidence="1 2">
    <name type="scientific">Sphingomonas colocasiae</name>
    <dbReference type="NCBI Taxonomy" id="1848973"/>
    <lineage>
        <taxon>Bacteria</taxon>
        <taxon>Pseudomonadati</taxon>
        <taxon>Pseudomonadota</taxon>
        <taxon>Alphaproteobacteria</taxon>
        <taxon>Sphingomonadales</taxon>
        <taxon>Sphingomonadaceae</taxon>
        <taxon>Sphingomonas</taxon>
    </lineage>
</organism>
<comment type="caution">
    <text evidence="1">The sequence shown here is derived from an EMBL/GenBank/DDBJ whole genome shotgun (WGS) entry which is preliminary data.</text>
</comment>
<evidence type="ECO:0000313" key="2">
    <source>
        <dbReference type="Proteomes" id="UP000706039"/>
    </source>
</evidence>
<sequence length="266" mass="29935">MPLSLTQIDHDDLCHGWRWHEGDTGKLVELVARVAMGQYRHVAQILEGLNVGAPKTKAEQAADAIEKMQVSANGDPYQRDGWIFQTISWIAANQTANGAILQIPHIYRAHKGYDGLQLELTVDQSAVQALIIFEDKATINARDTIRDEVWPGIAALERGERAGELAHEATAMLERQQHANPNLNIDDAIDKIIWNEARRYRVSVTVDDTHADDGKRKGLFKDYDAHAPGDVTRRRAETMHFSDLRQWMDNFANLVIVKVRELAADV</sequence>
<protein>
    <submittedName>
        <fullName evidence="1">Uncharacterized protein</fullName>
    </submittedName>
</protein>
<dbReference type="EMBL" id="JAINVV010000008">
    <property type="protein sequence ID" value="MBY8824284.1"/>
    <property type="molecule type" value="Genomic_DNA"/>
</dbReference>
<dbReference type="Proteomes" id="UP000706039">
    <property type="component" value="Unassembled WGS sequence"/>
</dbReference>
<accession>A0ABS7PTH4</accession>